<name>A0A4Z2CKW4_SCHJA</name>
<reference evidence="1 2" key="1">
    <citation type="submission" date="2019-03" db="EMBL/GenBank/DDBJ databases">
        <title>An improved genome assembly of the fluke Schistosoma japonicum.</title>
        <authorList>
            <person name="Hu W."/>
            <person name="Luo F."/>
            <person name="Yin M."/>
            <person name="Mo X."/>
            <person name="Sun C."/>
            <person name="Wu Q."/>
            <person name="Zhu B."/>
            <person name="Xiang M."/>
            <person name="Wang J."/>
            <person name="Wang Y."/>
            <person name="Zhang T."/>
            <person name="Xu B."/>
            <person name="Zheng H."/>
            <person name="Feng Z."/>
        </authorList>
    </citation>
    <scope>NUCLEOTIDE SEQUENCE [LARGE SCALE GENOMIC DNA]</scope>
    <source>
        <strain evidence="1">HuSjv2</strain>
        <tissue evidence="1">Worms</tissue>
    </source>
</reference>
<evidence type="ECO:0000313" key="2">
    <source>
        <dbReference type="Proteomes" id="UP000311919"/>
    </source>
</evidence>
<dbReference type="AlphaFoldDB" id="A0A4Z2CKW4"/>
<evidence type="ECO:0000313" key="1">
    <source>
        <dbReference type="EMBL" id="TNN04852.1"/>
    </source>
</evidence>
<dbReference type="EMBL" id="SKCS01000779">
    <property type="protein sequence ID" value="TNN04852.1"/>
    <property type="molecule type" value="Genomic_DNA"/>
</dbReference>
<comment type="caution">
    <text evidence="1">The sequence shown here is derived from an EMBL/GenBank/DDBJ whole genome shotgun (WGS) entry which is preliminary data.</text>
</comment>
<gene>
    <name evidence="1" type="ORF">EWB00_010302</name>
</gene>
<proteinExistence type="predicted"/>
<protein>
    <submittedName>
        <fullName evidence="1">Uncharacterized protein</fullName>
    </submittedName>
</protein>
<accession>A0A4Z2CKW4</accession>
<dbReference type="Proteomes" id="UP000311919">
    <property type="component" value="Unassembled WGS sequence"/>
</dbReference>
<keyword evidence="2" id="KW-1185">Reference proteome</keyword>
<sequence length="125" mass="14236">YTVSLSEDVYEYCDALHIRHIRHASVLASNIGFQVTVNQFTYRSVGASRNDSIFFLANAFANESRVRLVRILGANSSQISLPLYFLPHAFQMDWSNSFFCQSHPNARIYILGSVMMTEAFNISFL</sequence>
<organism evidence="1 2">
    <name type="scientific">Schistosoma japonicum</name>
    <name type="common">Blood fluke</name>
    <dbReference type="NCBI Taxonomy" id="6182"/>
    <lineage>
        <taxon>Eukaryota</taxon>
        <taxon>Metazoa</taxon>
        <taxon>Spiralia</taxon>
        <taxon>Lophotrochozoa</taxon>
        <taxon>Platyhelminthes</taxon>
        <taxon>Trematoda</taxon>
        <taxon>Digenea</taxon>
        <taxon>Strigeidida</taxon>
        <taxon>Schistosomatoidea</taxon>
        <taxon>Schistosomatidae</taxon>
        <taxon>Schistosoma</taxon>
    </lineage>
</organism>
<feature type="non-terminal residue" evidence="1">
    <location>
        <position position="125"/>
    </location>
</feature>
<feature type="non-terminal residue" evidence="1">
    <location>
        <position position="1"/>
    </location>
</feature>